<dbReference type="PROSITE" id="PS50011">
    <property type="entry name" value="PROTEIN_KINASE_DOM"/>
    <property type="match status" value="1"/>
</dbReference>
<feature type="domain" description="Protein kinase" evidence="6">
    <location>
        <begin position="18"/>
        <end position="257"/>
    </location>
</feature>
<dbReference type="PROSITE" id="PS00108">
    <property type="entry name" value="PROTEIN_KINASE_ST"/>
    <property type="match status" value="1"/>
</dbReference>
<gene>
    <name evidence="7" type="ORF">ACFSJ0_36700</name>
</gene>
<feature type="compositionally biased region" description="Basic residues" evidence="5">
    <location>
        <begin position="434"/>
        <end position="448"/>
    </location>
</feature>
<reference evidence="8" key="1">
    <citation type="journal article" date="2019" name="Int. J. Syst. Evol. Microbiol.">
        <title>The Global Catalogue of Microorganisms (GCM) 10K type strain sequencing project: providing services to taxonomists for standard genome sequencing and annotation.</title>
        <authorList>
            <consortium name="The Broad Institute Genomics Platform"/>
            <consortium name="The Broad Institute Genome Sequencing Center for Infectious Disease"/>
            <person name="Wu L."/>
            <person name="Ma J."/>
        </authorList>
    </citation>
    <scope>NUCLEOTIDE SEQUENCE [LARGE SCALE GENOMIC DNA]</scope>
    <source>
        <strain evidence="8">CGMCC 1.15399</strain>
    </source>
</reference>
<keyword evidence="7" id="KW-0723">Serine/threonine-protein kinase</keyword>
<dbReference type="InterPro" id="IPR011009">
    <property type="entry name" value="Kinase-like_dom_sf"/>
</dbReference>
<dbReference type="GO" id="GO:0004674">
    <property type="term" value="F:protein serine/threonine kinase activity"/>
    <property type="evidence" value="ECO:0007669"/>
    <property type="project" value="UniProtKB-KW"/>
</dbReference>
<evidence type="ECO:0000256" key="4">
    <source>
        <dbReference type="ARBA" id="ARBA00022840"/>
    </source>
</evidence>
<evidence type="ECO:0000313" key="7">
    <source>
        <dbReference type="EMBL" id="MFD1542643.1"/>
    </source>
</evidence>
<dbReference type="RefSeq" id="WP_281428962.1">
    <property type="nucleotide sequence ID" value="NZ_JAHKRM010000021.1"/>
</dbReference>
<evidence type="ECO:0000256" key="5">
    <source>
        <dbReference type="SAM" id="MobiDB-lite"/>
    </source>
</evidence>
<sequence>MPNVEPLLPEDPSAVGPYRLVGRLGEGGQGVVYLAEAPGGGPVAVKVLQDGLAGDDRFAKEVAAARRVEPFCIAQVLDASLGARPYIVTEYVDGPSLQQAGRHTGGDLQRLAVATATALAAIHAAGIVHRDFKPANVLLGRDGPRVIDFGIARATDSALTVTSSIVGTPAYMAPEQLAGAAVGPAVDVFAWASVIVYAAGGEPPFGQDALPAVISRILNNEPQLGDLPGSLRPIVYACLSKDPARRPTMQDVLLGLLGGQSSGTTGAGAGFPGSAANGPLGPRAGFPGAAAHGPLGAGPGFPGAAAHGPLGPGHGTQPSGPVGPGSPGGHGHGAPGGHGTQPRGPVPVGVGPGTQPGRRAAGHGAQQGQAVGRGRLLIPLLAGGGSVAIMASIATAVTLVFPPGTGTQPPVIAASSRTSVTEADVPTADGTPSKSHRPRPRKTTHKPTPKPSATPTRTPTTRSTPSPERTTPTPTRTTKKPTTTTRANLSILAINVHGAHPTNGCLQPPVNFETQVETDKTPTGEYGTLKYNFAWVIDSKTVMRRGGLIGHGEYTGWEGSLGYMVSAGTHRVTFKLTSPVAKSRSTTFTVCSIED</sequence>
<dbReference type="InterPro" id="IPR000719">
    <property type="entry name" value="Prot_kinase_dom"/>
</dbReference>
<dbReference type="Gene3D" id="1.10.510.10">
    <property type="entry name" value="Transferase(Phosphotransferase) domain 1"/>
    <property type="match status" value="1"/>
</dbReference>
<dbReference type="PANTHER" id="PTHR43289:SF34">
    <property type="entry name" value="SERINE_THREONINE-PROTEIN KINASE YBDM-RELATED"/>
    <property type="match status" value="1"/>
</dbReference>
<proteinExistence type="predicted"/>
<feature type="compositionally biased region" description="Gly residues" evidence="5">
    <location>
        <begin position="322"/>
        <end position="339"/>
    </location>
</feature>
<protein>
    <submittedName>
        <fullName evidence="7">Serine/threonine protein kinase</fullName>
    </submittedName>
</protein>
<feature type="compositionally biased region" description="Low complexity" evidence="5">
    <location>
        <begin position="340"/>
        <end position="369"/>
    </location>
</feature>
<evidence type="ECO:0000313" key="8">
    <source>
        <dbReference type="Proteomes" id="UP001597097"/>
    </source>
</evidence>
<keyword evidence="3 7" id="KW-0418">Kinase</keyword>
<comment type="caution">
    <text evidence="7">The sequence shown here is derived from an EMBL/GenBank/DDBJ whole genome shotgun (WGS) entry which is preliminary data.</text>
</comment>
<dbReference type="EMBL" id="JBHUCM010000032">
    <property type="protein sequence ID" value="MFD1542643.1"/>
    <property type="molecule type" value="Genomic_DNA"/>
</dbReference>
<feature type="compositionally biased region" description="Low complexity" evidence="5">
    <location>
        <begin position="451"/>
        <end position="486"/>
    </location>
</feature>
<dbReference type="CDD" id="cd14014">
    <property type="entry name" value="STKc_PknB_like"/>
    <property type="match status" value="1"/>
</dbReference>
<dbReference type="InterPro" id="IPR008271">
    <property type="entry name" value="Ser/Thr_kinase_AS"/>
</dbReference>
<evidence type="ECO:0000256" key="3">
    <source>
        <dbReference type="ARBA" id="ARBA00022777"/>
    </source>
</evidence>
<dbReference type="Proteomes" id="UP001597097">
    <property type="component" value="Unassembled WGS sequence"/>
</dbReference>
<dbReference type="Pfam" id="PF00069">
    <property type="entry name" value="Pkinase"/>
    <property type="match status" value="1"/>
</dbReference>
<dbReference type="SUPFAM" id="SSF56112">
    <property type="entry name" value="Protein kinase-like (PK-like)"/>
    <property type="match status" value="1"/>
</dbReference>
<dbReference type="PANTHER" id="PTHR43289">
    <property type="entry name" value="MITOGEN-ACTIVATED PROTEIN KINASE KINASE KINASE 20-RELATED"/>
    <property type="match status" value="1"/>
</dbReference>
<organism evidence="7 8">
    <name type="scientific">Nonomuraea guangzhouensis</name>
    <dbReference type="NCBI Taxonomy" id="1291555"/>
    <lineage>
        <taxon>Bacteria</taxon>
        <taxon>Bacillati</taxon>
        <taxon>Actinomycetota</taxon>
        <taxon>Actinomycetes</taxon>
        <taxon>Streptosporangiales</taxon>
        <taxon>Streptosporangiaceae</taxon>
        <taxon>Nonomuraea</taxon>
    </lineage>
</organism>
<evidence type="ECO:0000256" key="2">
    <source>
        <dbReference type="ARBA" id="ARBA00022741"/>
    </source>
</evidence>
<feature type="region of interest" description="Disordered" evidence="5">
    <location>
        <begin position="409"/>
        <end position="487"/>
    </location>
</feature>
<dbReference type="Gene3D" id="3.30.200.20">
    <property type="entry name" value="Phosphorylase Kinase, domain 1"/>
    <property type="match status" value="1"/>
</dbReference>
<feature type="compositionally biased region" description="Low complexity" evidence="5">
    <location>
        <begin position="302"/>
        <end position="320"/>
    </location>
</feature>
<name>A0ABW4GJG6_9ACTN</name>
<keyword evidence="4" id="KW-0067">ATP-binding</keyword>
<keyword evidence="1" id="KW-0808">Transferase</keyword>
<evidence type="ECO:0000259" key="6">
    <source>
        <dbReference type="PROSITE" id="PS50011"/>
    </source>
</evidence>
<feature type="region of interest" description="Disordered" evidence="5">
    <location>
        <begin position="265"/>
        <end position="369"/>
    </location>
</feature>
<accession>A0ABW4GJG6</accession>
<keyword evidence="8" id="KW-1185">Reference proteome</keyword>
<feature type="compositionally biased region" description="Low complexity" evidence="5">
    <location>
        <begin position="272"/>
        <end position="294"/>
    </location>
</feature>
<keyword evidence="2" id="KW-0547">Nucleotide-binding</keyword>
<evidence type="ECO:0000256" key="1">
    <source>
        <dbReference type="ARBA" id="ARBA00022679"/>
    </source>
</evidence>